<dbReference type="AlphaFoldDB" id="A0A929WYM9"/>
<sequence>MKKMFCVLAWLAFSSNLAFSANLSGGVRLGVELSCCDDVPEDSIAEETMTIDKQFLEKLGAVYKDTVECPESSTAGMANWLYDRAKEQDRKSTYLSRKLLAPQKGLKVLADSSGKNSVQLQQALLREDQIWKTLLASLRTFDKIAMDINIIENGYGTISIVLSADLFQNLSYIRMACLTEDLLTFTTSDKELVKADEGMSVDSLYYYMSLSRPYVTAKMLKDSDLSSYSVSDLKKLNNSHTISTMQKRVETWMSARRNVSDLLNPSAKSQYDLHTNKVLHSLIYHYWGFGY</sequence>
<proteinExistence type="predicted"/>
<feature type="chain" id="PRO_5036691198" evidence="1">
    <location>
        <begin position="21"/>
        <end position="291"/>
    </location>
</feature>
<name>A0A929WYM9_9BACT</name>
<keyword evidence="1" id="KW-0732">Signal</keyword>
<protein>
    <submittedName>
        <fullName evidence="2">Uncharacterized protein</fullName>
    </submittedName>
</protein>
<feature type="signal peptide" evidence="1">
    <location>
        <begin position="1"/>
        <end position="20"/>
    </location>
</feature>
<gene>
    <name evidence="2" type="ORF">HXK21_01710</name>
</gene>
<organism evidence="2 3">
    <name type="scientific">Alloprevotella tannerae</name>
    <dbReference type="NCBI Taxonomy" id="76122"/>
    <lineage>
        <taxon>Bacteria</taxon>
        <taxon>Pseudomonadati</taxon>
        <taxon>Bacteroidota</taxon>
        <taxon>Bacteroidia</taxon>
        <taxon>Bacteroidales</taxon>
        <taxon>Prevotellaceae</taxon>
        <taxon>Alloprevotella</taxon>
    </lineage>
</organism>
<comment type="caution">
    <text evidence="2">The sequence shown here is derived from an EMBL/GenBank/DDBJ whole genome shotgun (WGS) entry which is preliminary data.</text>
</comment>
<accession>A0A929WYM9</accession>
<dbReference type="RefSeq" id="WP_303762871.1">
    <property type="nucleotide sequence ID" value="NZ_JABZGR010000002.1"/>
</dbReference>
<evidence type="ECO:0000256" key="1">
    <source>
        <dbReference type="SAM" id="SignalP"/>
    </source>
</evidence>
<dbReference type="Proteomes" id="UP000704068">
    <property type="component" value="Unassembled WGS sequence"/>
</dbReference>
<reference evidence="2" key="1">
    <citation type="submission" date="2020-04" db="EMBL/GenBank/DDBJ databases">
        <title>Deep metagenomics examines the oral microbiome during advanced dental caries in children, revealing novel taxa and co-occurrences with host molecules.</title>
        <authorList>
            <person name="Baker J.L."/>
            <person name="Morton J.T."/>
            <person name="Dinis M."/>
            <person name="Alvarez R."/>
            <person name="Tran N.C."/>
            <person name="Knight R."/>
            <person name="Edlund A."/>
        </authorList>
    </citation>
    <scope>NUCLEOTIDE SEQUENCE</scope>
    <source>
        <strain evidence="2">JCVI_34_bin.1</strain>
    </source>
</reference>
<dbReference type="EMBL" id="JABZGR010000002">
    <property type="protein sequence ID" value="MBF0969747.1"/>
    <property type="molecule type" value="Genomic_DNA"/>
</dbReference>
<evidence type="ECO:0000313" key="2">
    <source>
        <dbReference type="EMBL" id="MBF0969747.1"/>
    </source>
</evidence>
<evidence type="ECO:0000313" key="3">
    <source>
        <dbReference type="Proteomes" id="UP000704068"/>
    </source>
</evidence>